<accession>A0AB34J9J5</accession>
<keyword evidence="3 6" id="KW-1133">Transmembrane helix</keyword>
<dbReference type="SUPFAM" id="SSF81324">
    <property type="entry name" value="Voltage-gated potassium channels"/>
    <property type="match status" value="1"/>
</dbReference>
<evidence type="ECO:0000256" key="6">
    <source>
        <dbReference type="SAM" id="Phobius"/>
    </source>
</evidence>
<dbReference type="InterPro" id="IPR014710">
    <property type="entry name" value="RmlC-like_jellyroll"/>
</dbReference>
<evidence type="ECO:0000256" key="3">
    <source>
        <dbReference type="ARBA" id="ARBA00022989"/>
    </source>
</evidence>
<proteinExistence type="predicted"/>
<dbReference type="GO" id="GO:0005249">
    <property type="term" value="F:voltage-gated potassium channel activity"/>
    <property type="evidence" value="ECO:0007669"/>
    <property type="project" value="InterPro"/>
</dbReference>
<dbReference type="InterPro" id="IPR018490">
    <property type="entry name" value="cNMP-bd_dom_sf"/>
</dbReference>
<evidence type="ECO:0000313" key="9">
    <source>
        <dbReference type="Proteomes" id="UP001515480"/>
    </source>
</evidence>
<dbReference type="GO" id="GO:0005886">
    <property type="term" value="C:plasma membrane"/>
    <property type="evidence" value="ECO:0007669"/>
    <property type="project" value="TreeGrafter"/>
</dbReference>
<dbReference type="SUPFAM" id="SSF51206">
    <property type="entry name" value="cAMP-binding domain-like"/>
    <property type="match status" value="1"/>
</dbReference>
<feature type="domain" description="Ion transport" evidence="7">
    <location>
        <begin position="131"/>
        <end position="406"/>
    </location>
</feature>
<sequence>MAPSASKVRVAPRCEGDAAQPAETSGTLSLGISARRGSRHRAVERMRMRFREAQRECVERYREEGWRREQERALELRREVPPRARRGGPACTISLRDLTAREERQAGWDSLWYRFQQVWVLDPRSVSFVAWWDVITTLALIWTALVTPVEVAFVHQPSGDRKWVNSLFIINRLIDVLFISDMLLQFRLAYKEENVHGTRWIVDAKHIAVHYAFSFWFPLDVFSVMTSLFDIVEVDGAGDLTVLRAVRTLRLVKLVKLARGSRIFKRWEMRISIDYTYFSLFTVVTSILLTCHWTACIWGLQATFDPLHSWQGATGYCVPLYPDMNGSWSCPDGLDCHVPSCSSTAQFCDGGYACVDGYQIYIYSLYWSILTITSVGYGDIVATPFNTAEQIVCSIVMLLSGMLWGYLVGVFCSLAAASPSIQAFQNELSELNKFMASHNLSSDLRFRLREFIHETVHLRNAEARNVLISKLSPAMQGEVSLLVNQRWLCKVWYLERGMQLELLIEIASRLKAQVFAPWEFCPAGAMYILHRGTVLWAGRPRAPGSAWGDDVLLSNKDLHLTFSAIAITYLWVFTIDGAQLHAAIRKFPKSAPKLYLIARQWTLRRALVRLAERKCIAEGKCFRGRLYPIYAKEFAQKTLQRRVAADARRRPSKTGLATTSSRLFKRHNSFKHTQREDVKNTVKKGRWNFISRLPDTMKACAERSILRNRSMRDLADEETSAAANFGLHLREEQLHANDRVDDRKLVRELSDDVKQLKDNMIEVLALLRAKGGSDVSALSSARSLFESSGRTLPSLKEEIK</sequence>
<dbReference type="Pfam" id="PF00520">
    <property type="entry name" value="Ion_trans"/>
    <property type="match status" value="1"/>
</dbReference>
<dbReference type="PANTHER" id="PTHR10217:SF435">
    <property type="entry name" value="POTASSIUM VOLTAGE-GATED CHANNEL PROTEIN EAG"/>
    <property type="match status" value="1"/>
</dbReference>
<organism evidence="8 9">
    <name type="scientific">Prymnesium parvum</name>
    <name type="common">Toxic golden alga</name>
    <dbReference type="NCBI Taxonomy" id="97485"/>
    <lineage>
        <taxon>Eukaryota</taxon>
        <taxon>Haptista</taxon>
        <taxon>Haptophyta</taxon>
        <taxon>Prymnesiophyceae</taxon>
        <taxon>Prymnesiales</taxon>
        <taxon>Prymnesiaceae</taxon>
        <taxon>Prymnesium</taxon>
    </lineage>
</organism>
<evidence type="ECO:0000256" key="2">
    <source>
        <dbReference type="ARBA" id="ARBA00022692"/>
    </source>
</evidence>
<protein>
    <recommendedName>
        <fullName evidence="7">Ion transport domain-containing protein</fullName>
    </recommendedName>
</protein>
<gene>
    <name evidence="8" type="ORF">AB1Y20_002520</name>
</gene>
<dbReference type="PRINTS" id="PR01463">
    <property type="entry name" value="EAGCHANLFMLY"/>
</dbReference>
<feature type="region of interest" description="Disordered" evidence="5">
    <location>
        <begin position="1"/>
        <end position="25"/>
    </location>
</feature>
<evidence type="ECO:0000256" key="5">
    <source>
        <dbReference type="SAM" id="MobiDB-lite"/>
    </source>
</evidence>
<keyword evidence="9" id="KW-1185">Reference proteome</keyword>
<evidence type="ECO:0000256" key="4">
    <source>
        <dbReference type="ARBA" id="ARBA00023136"/>
    </source>
</evidence>
<evidence type="ECO:0000313" key="8">
    <source>
        <dbReference type="EMBL" id="KAL1515906.1"/>
    </source>
</evidence>
<dbReference type="GO" id="GO:0042391">
    <property type="term" value="P:regulation of membrane potential"/>
    <property type="evidence" value="ECO:0007669"/>
    <property type="project" value="TreeGrafter"/>
</dbReference>
<feature type="transmembrane region" description="Helical" evidence="6">
    <location>
        <begin position="392"/>
        <end position="416"/>
    </location>
</feature>
<evidence type="ECO:0000256" key="1">
    <source>
        <dbReference type="ARBA" id="ARBA00004141"/>
    </source>
</evidence>
<dbReference type="InterPro" id="IPR050818">
    <property type="entry name" value="KCNH_animal-type"/>
</dbReference>
<name>A0AB34J9J5_PRYPA</name>
<evidence type="ECO:0000259" key="7">
    <source>
        <dbReference type="Pfam" id="PF00520"/>
    </source>
</evidence>
<keyword evidence="2 6" id="KW-0812">Transmembrane</keyword>
<reference evidence="8 9" key="1">
    <citation type="journal article" date="2024" name="Science">
        <title>Giant polyketide synthase enzymes in the biosynthesis of giant marine polyether toxins.</title>
        <authorList>
            <person name="Fallon T.R."/>
            <person name="Shende V.V."/>
            <person name="Wierzbicki I.H."/>
            <person name="Pendleton A.L."/>
            <person name="Watervoot N.F."/>
            <person name="Auber R.P."/>
            <person name="Gonzalez D.J."/>
            <person name="Wisecaver J.H."/>
            <person name="Moore B.S."/>
        </authorList>
    </citation>
    <scope>NUCLEOTIDE SEQUENCE [LARGE SCALE GENOMIC DNA]</scope>
    <source>
        <strain evidence="8 9">12B1</strain>
    </source>
</reference>
<comment type="caution">
    <text evidence="8">The sequence shown here is derived from an EMBL/GenBank/DDBJ whole genome shotgun (WGS) entry which is preliminary data.</text>
</comment>
<dbReference type="Gene3D" id="2.60.120.10">
    <property type="entry name" value="Jelly Rolls"/>
    <property type="match status" value="1"/>
</dbReference>
<dbReference type="AlphaFoldDB" id="A0AB34J9J5"/>
<dbReference type="EMBL" id="JBGBPQ010000011">
    <property type="protein sequence ID" value="KAL1515906.1"/>
    <property type="molecule type" value="Genomic_DNA"/>
</dbReference>
<dbReference type="PANTHER" id="PTHR10217">
    <property type="entry name" value="VOLTAGE AND LIGAND GATED POTASSIUM CHANNEL"/>
    <property type="match status" value="1"/>
</dbReference>
<dbReference type="InterPro" id="IPR005821">
    <property type="entry name" value="Ion_trans_dom"/>
</dbReference>
<comment type="subcellular location">
    <subcellularLocation>
        <location evidence="1">Membrane</location>
        <topology evidence="1">Multi-pass membrane protein</topology>
    </subcellularLocation>
</comment>
<feature type="transmembrane region" description="Helical" evidence="6">
    <location>
        <begin position="360"/>
        <end position="380"/>
    </location>
</feature>
<feature type="transmembrane region" description="Helical" evidence="6">
    <location>
        <begin position="275"/>
        <end position="300"/>
    </location>
</feature>
<dbReference type="InterPro" id="IPR003938">
    <property type="entry name" value="K_chnl_volt-dep_EAG/ELK/ERG"/>
</dbReference>
<dbReference type="Proteomes" id="UP001515480">
    <property type="component" value="Unassembled WGS sequence"/>
</dbReference>
<dbReference type="Gene3D" id="1.10.287.70">
    <property type="match status" value="1"/>
</dbReference>
<keyword evidence="4 6" id="KW-0472">Membrane</keyword>